<accession>A0A815G2A7</accession>
<sequence length="131" mass="14964">MLSLVLQRRKMAENIQGDIMLKLPDGSKKSMRHLFGGNIADLLAAFRASEWTIPFDGQKVTEENIDTCKLMKAIDHSGELEQVFNRDGDDNQTLRQWLLDGAPLPNETLEASEVSKRKIKIQSHKHFKFEL</sequence>
<proteinExistence type="predicted"/>
<organism evidence="1 2">
    <name type="scientific">Adineta steineri</name>
    <dbReference type="NCBI Taxonomy" id="433720"/>
    <lineage>
        <taxon>Eukaryota</taxon>
        <taxon>Metazoa</taxon>
        <taxon>Spiralia</taxon>
        <taxon>Gnathifera</taxon>
        <taxon>Rotifera</taxon>
        <taxon>Eurotatoria</taxon>
        <taxon>Bdelloidea</taxon>
        <taxon>Adinetida</taxon>
        <taxon>Adinetidae</taxon>
        <taxon>Adineta</taxon>
    </lineage>
</organism>
<comment type="caution">
    <text evidence="1">The sequence shown here is derived from an EMBL/GenBank/DDBJ whole genome shotgun (WGS) entry which is preliminary data.</text>
</comment>
<evidence type="ECO:0000313" key="2">
    <source>
        <dbReference type="Proteomes" id="UP000663860"/>
    </source>
</evidence>
<dbReference type="EMBL" id="CAJNOE010000785">
    <property type="protein sequence ID" value="CAF1333276.1"/>
    <property type="molecule type" value="Genomic_DNA"/>
</dbReference>
<protein>
    <submittedName>
        <fullName evidence="1">Uncharacterized protein</fullName>
    </submittedName>
</protein>
<evidence type="ECO:0000313" key="1">
    <source>
        <dbReference type="EMBL" id="CAF1333276.1"/>
    </source>
</evidence>
<dbReference type="Proteomes" id="UP000663860">
    <property type="component" value="Unassembled WGS sequence"/>
</dbReference>
<reference evidence="1" key="1">
    <citation type="submission" date="2021-02" db="EMBL/GenBank/DDBJ databases">
        <authorList>
            <person name="Nowell W R."/>
        </authorList>
    </citation>
    <scope>NUCLEOTIDE SEQUENCE</scope>
</reference>
<dbReference type="AlphaFoldDB" id="A0A815G2A7"/>
<name>A0A815G2A7_9BILA</name>
<gene>
    <name evidence="1" type="ORF">IZO911_LOCUS35810</name>
</gene>